<dbReference type="EMBL" id="QUAL01000157">
    <property type="protein sequence ID" value="RIQ20879.1"/>
    <property type="molecule type" value="Genomic_DNA"/>
</dbReference>
<comment type="caution">
    <text evidence="2">The sequence shown here is derived from an EMBL/GenBank/DDBJ whole genome shotgun (WGS) entry which is preliminary data.</text>
</comment>
<keyword evidence="3" id="KW-1185">Reference proteome</keyword>
<evidence type="ECO:0000313" key="2">
    <source>
        <dbReference type="EMBL" id="RIQ20879.1"/>
    </source>
</evidence>
<accession>A0A418KP49</accession>
<sequence>MGYCMADAPIEVHDHAPVSPTEIPVAEDSGHLLYARGFLLTSSPVTAPVDHWRRARLGAWYLAYDPRNALTVASTDDGVWVALIGLALDLNGLSADRSAVVRSLLTARRRGRLAYLAAIDDLVGRFVVIDGDGTATRLQTDATAMRSVFYASASLPRVVAGHAQLVAEVAGADRSGFAAGGWLTDHGAYCLPGRATPYAGVAQLTPNTELELESREVHRVYPRTAPEPASVDETVDELRELLQGQVRELAARTPLMTSLTAGMDSRTTLAVTRPVHESVRYFTYSLRYGAHVDNAGHALDLTTARTLAGGLRLDHQVVIVGGTVEDEGLRRVMARNSQRIHNRGLAAAYLTDLPADRLHLRSNLFEIGRAYYRAQRRERPELTPETMAAILCKKNATDPDVVAEFAAFVADTGHTRFDGYDPYDLFYWEHRSGVWLSTVYLESDLAHDTYTVLNSRRIYGLLLGVPLESRIRGDVYLGLLRSMWPELLDWPVNGRPRAPESPRASSPRAAAPARAVAPTPTFDTRHQLAVQEHPDVERFELAVPAGVSRHRIVLEPNDPRGRRDEPLSLEAMVAARDSANLLVVFHGATDRAKYEHPRFEWQSTLAEFDASVLYLADPVLALAPDITLGWYVGTSAVDVSRHCARLVERLAGMLSATRVIMTGTSGGGFAALAASRLVPGSIAVPFAPQTTVSRYYKRRVRDYLTLAFPDHELEAVPALFADRLDMVEQYAKATDNYVYYVQNLRDAFHIREHLVPFAAAAGITGVGGTSADGSRMIVLEDLREGHGPPPKAQFVEQLVKARKFLTQRAADRTS</sequence>
<evidence type="ECO:0000313" key="3">
    <source>
        <dbReference type="Proteomes" id="UP000284057"/>
    </source>
</evidence>
<dbReference type="SUPFAM" id="SSF52402">
    <property type="entry name" value="Adenine nucleotide alpha hydrolases-like"/>
    <property type="match status" value="1"/>
</dbReference>
<reference evidence="2 3" key="1">
    <citation type="submission" date="2018-09" db="EMBL/GenBank/DDBJ databases">
        <title>Isolation, diversity and antifungal activity of actinobacteria from wheat.</title>
        <authorList>
            <person name="Han C."/>
        </authorList>
    </citation>
    <scope>NUCLEOTIDE SEQUENCE [LARGE SCALE GENOMIC DNA]</scope>
    <source>
        <strain evidence="2 3">NEAU-YY265</strain>
    </source>
</reference>
<name>A0A418KP49_9ACTN</name>
<protein>
    <submittedName>
        <fullName evidence="2">Uncharacterized protein</fullName>
    </submittedName>
</protein>
<feature type="compositionally biased region" description="Low complexity" evidence="1">
    <location>
        <begin position="501"/>
        <end position="518"/>
    </location>
</feature>
<feature type="region of interest" description="Disordered" evidence="1">
    <location>
        <begin position="495"/>
        <end position="519"/>
    </location>
</feature>
<dbReference type="Gene3D" id="3.40.50.1820">
    <property type="entry name" value="alpha/beta hydrolase"/>
    <property type="match status" value="1"/>
</dbReference>
<organism evidence="2 3">
    <name type="scientific">Jiangella rhizosphaerae</name>
    <dbReference type="NCBI Taxonomy" id="2293569"/>
    <lineage>
        <taxon>Bacteria</taxon>
        <taxon>Bacillati</taxon>
        <taxon>Actinomycetota</taxon>
        <taxon>Actinomycetes</taxon>
        <taxon>Jiangellales</taxon>
        <taxon>Jiangellaceae</taxon>
        <taxon>Jiangella</taxon>
    </lineage>
</organism>
<dbReference type="Gene3D" id="3.40.50.620">
    <property type="entry name" value="HUPs"/>
    <property type="match status" value="1"/>
</dbReference>
<dbReference type="Proteomes" id="UP000284057">
    <property type="component" value="Unassembled WGS sequence"/>
</dbReference>
<evidence type="ECO:0000256" key="1">
    <source>
        <dbReference type="SAM" id="MobiDB-lite"/>
    </source>
</evidence>
<dbReference type="InterPro" id="IPR029058">
    <property type="entry name" value="AB_hydrolase_fold"/>
</dbReference>
<dbReference type="InterPro" id="IPR014729">
    <property type="entry name" value="Rossmann-like_a/b/a_fold"/>
</dbReference>
<gene>
    <name evidence="2" type="ORF">DY240_16475</name>
</gene>
<dbReference type="SUPFAM" id="SSF53474">
    <property type="entry name" value="alpha/beta-Hydrolases"/>
    <property type="match status" value="1"/>
</dbReference>
<dbReference type="AlphaFoldDB" id="A0A418KP49"/>
<proteinExistence type="predicted"/>